<keyword evidence="1" id="KW-1133">Transmembrane helix</keyword>
<proteinExistence type="predicted"/>
<feature type="transmembrane region" description="Helical" evidence="1">
    <location>
        <begin position="40"/>
        <end position="61"/>
    </location>
</feature>
<protein>
    <recommendedName>
        <fullName evidence="4">Transmembrane protein</fullName>
    </recommendedName>
</protein>
<evidence type="ECO:0008006" key="4">
    <source>
        <dbReference type="Google" id="ProtNLM"/>
    </source>
</evidence>
<keyword evidence="1" id="KW-0472">Membrane</keyword>
<sequence length="76" mass="9079">MGSFSINHLLFSINMDCTVIAELQTARAFKVNVQEQIQNVTLFLMCYDVEIFINIYFFYFYNKIFILKLICVHSFY</sequence>
<evidence type="ECO:0000313" key="3">
    <source>
        <dbReference type="Proteomes" id="UP000694892"/>
    </source>
</evidence>
<dbReference type="EMBL" id="CM004466">
    <property type="protein sequence ID" value="OCU01616.1"/>
    <property type="molecule type" value="Genomic_DNA"/>
</dbReference>
<dbReference type="AlphaFoldDB" id="A0A974I501"/>
<organism evidence="2 3">
    <name type="scientific">Xenopus laevis</name>
    <name type="common">African clawed frog</name>
    <dbReference type="NCBI Taxonomy" id="8355"/>
    <lineage>
        <taxon>Eukaryota</taxon>
        <taxon>Metazoa</taxon>
        <taxon>Chordata</taxon>
        <taxon>Craniata</taxon>
        <taxon>Vertebrata</taxon>
        <taxon>Euteleostomi</taxon>
        <taxon>Amphibia</taxon>
        <taxon>Batrachia</taxon>
        <taxon>Anura</taxon>
        <taxon>Pipoidea</taxon>
        <taxon>Pipidae</taxon>
        <taxon>Xenopodinae</taxon>
        <taxon>Xenopus</taxon>
        <taxon>Xenopus</taxon>
    </lineage>
</organism>
<reference evidence="3" key="1">
    <citation type="journal article" date="2016" name="Nature">
        <title>Genome evolution in the allotetraploid frog Xenopus laevis.</title>
        <authorList>
            <person name="Session A.M."/>
            <person name="Uno Y."/>
            <person name="Kwon T."/>
            <person name="Chapman J.A."/>
            <person name="Toyoda A."/>
            <person name="Takahashi S."/>
            <person name="Fukui A."/>
            <person name="Hikosaka A."/>
            <person name="Suzuki A."/>
            <person name="Kondo M."/>
            <person name="van Heeringen S.J."/>
            <person name="Quigley I."/>
            <person name="Heinz S."/>
            <person name="Ogino H."/>
            <person name="Ochi H."/>
            <person name="Hellsten U."/>
            <person name="Lyons J.B."/>
            <person name="Simakov O."/>
            <person name="Putnam N."/>
            <person name="Stites J."/>
            <person name="Kuroki Y."/>
            <person name="Tanaka T."/>
            <person name="Michiue T."/>
            <person name="Watanabe M."/>
            <person name="Bogdanovic O."/>
            <person name="Lister R."/>
            <person name="Georgiou G."/>
            <person name="Paranjpe S.S."/>
            <person name="van Kruijsbergen I."/>
            <person name="Shu S."/>
            <person name="Carlson J."/>
            <person name="Kinoshita T."/>
            <person name="Ohta Y."/>
            <person name="Mawaribuchi S."/>
            <person name="Jenkins J."/>
            <person name="Grimwood J."/>
            <person name="Schmutz J."/>
            <person name="Mitros T."/>
            <person name="Mozaffari S.V."/>
            <person name="Suzuki Y."/>
            <person name="Haramoto Y."/>
            <person name="Yamamoto T.S."/>
            <person name="Takagi C."/>
            <person name="Heald R."/>
            <person name="Miller K."/>
            <person name="Haudenschild C."/>
            <person name="Kitzman J."/>
            <person name="Nakayama T."/>
            <person name="Izutsu Y."/>
            <person name="Robert J."/>
            <person name="Fortriede J."/>
            <person name="Burns K."/>
            <person name="Lotay V."/>
            <person name="Karimi K."/>
            <person name="Yasuoka Y."/>
            <person name="Dichmann D.S."/>
            <person name="Flajnik M.F."/>
            <person name="Houston D.W."/>
            <person name="Shendure J."/>
            <person name="DuPasquier L."/>
            <person name="Vize P.D."/>
            <person name="Zorn A.M."/>
            <person name="Ito M."/>
            <person name="Marcotte E.M."/>
            <person name="Wallingford J.B."/>
            <person name="Ito Y."/>
            <person name="Asashima M."/>
            <person name="Ueno N."/>
            <person name="Matsuda Y."/>
            <person name="Veenstra G.J."/>
            <person name="Fujiyama A."/>
            <person name="Harland R.M."/>
            <person name="Taira M."/>
            <person name="Rokhsar D.S."/>
        </authorList>
    </citation>
    <scope>NUCLEOTIDE SEQUENCE [LARGE SCALE GENOMIC DNA]</scope>
    <source>
        <strain evidence="3">J</strain>
    </source>
</reference>
<evidence type="ECO:0000313" key="2">
    <source>
        <dbReference type="EMBL" id="OCU01616.1"/>
    </source>
</evidence>
<accession>A0A974I501</accession>
<keyword evidence="1" id="KW-0812">Transmembrane</keyword>
<name>A0A974I501_XENLA</name>
<gene>
    <name evidence="2" type="ORF">XELAEV_18007408mg</name>
</gene>
<evidence type="ECO:0000256" key="1">
    <source>
        <dbReference type="SAM" id="Phobius"/>
    </source>
</evidence>
<dbReference type="Proteomes" id="UP000694892">
    <property type="component" value="Chromosome 1L"/>
</dbReference>